<keyword evidence="6" id="KW-0378">Hydrolase</keyword>
<dbReference type="PANTHER" id="PTHR22930">
    <property type="match status" value="1"/>
</dbReference>
<dbReference type="OrthoDB" id="2668416at2759"/>
<evidence type="ECO:0000256" key="4">
    <source>
        <dbReference type="ARBA" id="ARBA00022722"/>
    </source>
</evidence>
<dbReference type="GO" id="GO:0005634">
    <property type="term" value="C:nucleus"/>
    <property type="evidence" value="ECO:0007669"/>
    <property type="project" value="UniProtKB-SubCell"/>
</dbReference>
<dbReference type="InterPro" id="IPR027806">
    <property type="entry name" value="HARBI1_dom"/>
</dbReference>
<name>A0A835PEV2_VANPL</name>
<evidence type="ECO:0000313" key="11">
    <source>
        <dbReference type="Proteomes" id="UP000636800"/>
    </source>
</evidence>
<evidence type="ECO:0000256" key="1">
    <source>
        <dbReference type="ARBA" id="ARBA00001968"/>
    </source>
</evidence>
<keyword evidence="7" id="KW-0539">Nucleus</keyword>
<comment type="caution">
    <text evidence="9">The sequence shown here is derived from an EMBL/GenBank/DDBJ whole genome shotgun (WGS) entry which is preliminary data.</text>
</comment>
<evidence type="ECO:0000313" key="9">
    <source>
        <dbReference type="EMBL" id="KAG0450392.1"/>
    </source>
</evidence>
<comment type="subcellular location">
    <subcellularLocation>
        <location evidence="2">Nucleus</location>
    </subcellularLocation>
</comment>
<dbReference type="EMBL" id="JADCNL010000007">
    <property type="protein sequence ID" value="KAG0473546.1"/>
    <property type="molecule type" value="Genomic_DNA"/>
</dbReference>
<dbReference type="Proteomes" id="UP000636800">
    <property type="component" value="Chromosome 7"/>
</dbReference>
<protein>
    <recommendedName>
        <fullName evidence="8">DDE Tnp4 domain-containing protein</fullName>
    </recommendedName>
</protein>
<evidence type="ECO:0000256" key="5">
    <source>
        <dbReference type="ARBA" id="ARBA00022723"/>
    </source>
</evidence>
<dbReference type="EMBL" id="JADCNM010000128">
    <property type="protein sequence ID" value="KAG0450392.1"/>
    <property type="molecule type" value="Genomic_DNA"/>
</dbReference>
<dbReference type="InterPro" id="IPR045249">
    <property type="entry name" value="HARBI1-like"/>
</dbReference>
<evidence type="ECO:0000256" key="2">
    <source>
        <dbReference type="ARBA" id="ARBA00004123"/>
    </source>
</evidence>
<dbReference type="GO" id="GO:0004518">
    <property type="term" value="F:nuclease activity"/>
    <property type="evidence" value="ECO:0007669"/>
    <property type="project" value="UniProtKB-KW"/>
</dbReference>
<gene>
    <name evidence="10" type="ORF">HPP92_015403</name>
    <name evidence="9" type="ORF">HPP92_026803</name>
</gene>
<evidence type="ECO:0000256" key="6">
    <source>
        <dbReference type="ARBA" id="ARBA00022801"/>
    </source>
</evidence>
<dbReference type="PANTHER" id="PTHR22930:SF291">
    <property type="entry name" value="EXPRESSED PROTEIN"/>
    <property type="match status" value="1"/>
</dbReference>
<sequence>MGPVRGFRKRKRAEKKVDALSSVAAADHSGDWWDDFSRRITGSLSLSKEVCMFESVFKMSRKTFNYICSLVRDDLMAKTSNFSFSNGHLMTIEDQVAIALRRLSSGDSLLSIGLSFGLNHSTVSAVTWRFVEAMEERGFHHLRWPNSEQEMESIKRKFEKVRGLPNCCGAIDTTHIMMCLPSADASNKVWLDPEKNHSMVVQAIVDAEMRFMDIVTGWPGSMAESVVLRNSGFFKLCEKGMRLNGKKMELGEGLELAEYIIGDSSFPLLPWLLTPYQGKELCESMVEFNARHSATRVVVQRALARFKDMCGIVQGEMWRPDKHKLPRIIHVCCILHNIAIDLEDEARNQTSVSPQHDSGYREQICNFDDKDGVAARDRLCRYLSGR</sequence>
<evidence type="ECO:0000256" key="7">
    <source>
        <dbReference type="ARBA" id="ARBA00023242"/>
    </source>
</evidence>
<comment type="similarity">
    <text evidence="3">Belongs to the HARBI1 family.</text>
</comment>
<keyword evidence="11" id="KW-1185">Reference proteome</keyword>
<comment type="cofactor">
    <cofactor evidence="1">
        <name>a divalent metal cation</name>
        <dbReference type="ChEBI" id="CHEBI:60240"/>
    </cofactor>
</comment>
<dbReference type="Pfam" id="PF13359">
    <property type="entry name" value="DDE_Tnp_4"/>
    <property type="match status" value="1"/>
</dbReference>
<reference evidence="11 12" key="1">
    <citation type="journal article" date="2020" name="Nat. Food">
        <title>A phased Vanilla planifolia genome enables genetic improvement of flavour and production.</title>
        <authorList>
            <person name="Hasing T."/>
            <person name="Tang H."/>
            <person name="Brym M."/>
            <person name="Khazi F."/>
            <person name="Huang T."/>
            <person name="Chambers A.H."/>
        </authorList>
    </citation>
    <scope>NUCLEOTIDE SEQUENCE [LARGE SCALE GENOMIC DNA]</scope>
    <source>
        <tissue evidence="9">Leaf</tissue>
    </source>
</reference>
<evidence type="ECO:0000313" key="12">
    <source>
        <dbReference type="Proteomes" id="UP000639772"/>
    </source>
</evidence>
<organism evidence="9 12">
    <name type="scientific">Vanilla planifolia</name>
    <name type="common">Vanilla</name>
    <dbReference type="NCBI Taxonomy" id="51239"/>
    <lineage>
        <taxon>Eukaryota</taxon>
        <taxon>Viridiplantae</taxon>
        <taxon>Streptophyta</taxon>
        <taxon>Embryophyta</taxon>
        <taxon>Tracheophyta</taxon>
        <taxon>Spermatophyta</taxon>
        <taxon>Magnoliopsida</taxon>
        <taxon>Liliopsida</taxon>
        <taxon>Asparagales</taxon>
        <taxon>Orchidaceae</taxon>
        <taxon>Vanilloideae</taxon>
        <taxon>Vanilleae</taxon>
        <taxon>Vanilla</taxon>
    </lineage>
</organism>
<keyword evidence="5" id="KW-0479">Metal-binding</keyword>
<dbReference type="AlphaFoldDB" id="A0A835PEV2"/>
<dbReference type="GO" id="GO:0046872">
    <property type="term" value="F:metal ion binding"/>
    <property type="evidence" value="ECO:0007669"/>
    <property type="project" value="UniProtKB-KW"/>
</dbReference>
<proteinExistence type="inferred from homology"/>
<evidence type="ECO:0000259" key="8">
    <source>
        <dbReference type="Pfam" id="PF13359"/>
    </source>
</evidence>
<keyword evidence="4" id="KW-0540">Nuclease</keyword>
<evidence type="ECO:0000313" key="10">
    <source>
        <dbReference type="EMBL" id="KAG0473546.1"/>
    </source>
</evidence>
<accession>A0A835PEV2</accession>
<dbReference type="GO" id="GO:0016787">
    <property type="term" value="F:hydrolase activity"/>
    <property type="evidence" value="ECO:0007669"/>
    <property type="project" value="UniProtKB-KW"/>
</dbReference>
<feature type="domain" description="DDE Tnp4" evidence="8">
    <location>
        <begin position="171"/>
        <end position="337"/>
    </location>
</feature>
<dbReference type="Proteomes" id="UP000639772">
    <property type="component" value="Unassembled WGS sequence"/>
</dbReference>
<evidence type="ECO:0000256" key="3">
    <source>
        <dbReference type="ARBA" id="ARBA00006958"/>
    </source>
</evidence>